<dbReference type="InterPro" id="IPR000835">
    <property type="entry name" value="HTH_MarR-typ"/>
</dbReference>
<dbReference type="InterPro" id="IPR036388">
    <property type="entry name" value="WH-like_DNA-bd_sf"/>
</dbReference>
<dbReference type="GO" id="GO:0003700">
    <property type="term" value="F:DNA-binding transcription factor activity"/>
    <property type="evidence" value="ECO:0007669"/>
    <property type="project" value="InterPro"/>
</dbReference>
<proteinExistence type="predicted"/>
<dbReference type="Proteomes" id="UP000182744">
    <property type="component" value="Unassembled WGS sequence"/>
</dbReference>
<reference evidence="2" key="3">
    <citation type="submission" date="2023-10" db="EMBL/GenBank/DDBJ databases">
        <title>Whole Genome based description of the genera Actinobaculum and Actinotignum reveals a complex phylogenetic relationship within the species included in the genus Actinotignum.</title>
        <authorList>
            <person name="Jensen C.S."/>
            <person name="Dargis R."/>
            <person name="Kemp M."/>
            <person name="Christensen J.J."/>
        </authorList>
    </citation>
    <scope>NUCLEOTIDE SEQUENCE</scope>
    <source>
        <strain evidence="2">Actinobaculum_suis_CCUG19206T</strain>
    </source>
</reference>
<keyword evidence="3" id="KW-0238">DNA-binding</keyword>
<dbReference type="PANTHER" id="PTHR33164">
    <property type="entry name" value="TRANSCRIPTIONAL REGULATOR, MARR FAMILY"/>
    <property type="match status" value="1"/>
</dbReference>
<dbReference type="PANTHER" id="PTHR33164:SF99">
    <property type="entry name" value="MARR FAMILY REGULATORY PROTEIN"/>
    <property type="match status" value="1"/>
</dbReference>
<dbReference type="AlphaFoldDB" id="A0A1G7CAQ6"/>
<name>A0A1G7CAQ6_9ACTO</name>
<dbReference type="EMBL" id="FNAU01000007">
    <property type="protein sequence ID" value="SDE36391.1"/>
    <property type="molecule type" value="Genomic_DNA"/>
</dbReference>
<sequence length="154" mass="17902">MNEEVRWLSDDEQYAWRAYLRATAIISENLNRDLVRTHAISHNEYDILARLSEAPDRTLRMSALADVMVHSRSRLTHTVRRLEDKGLVVRTANEEDRRGVDCTLTKAGWDFVVEVAVTHVNSVRKHVVDKLGHDDFLRLGWLCTRLVDNPRDIR</sequence>
<organism evidence="3 4">
    <name type="scientific">Actinobaculum suis</name>
    <dbReference type="NCBI Taxonomy" id="1657"/>
    <lineage>
        <taxon>Bacteria</taxon>
        <taxon>Bacillati</taxon>
        <taxon>Actinomycetota</taxon>
        <taxon>Actinomycetes</taxon>
        <taxon>Actinomycetales</taxon>
        <taxon>Actinomycetaceae</taxon>
        <taxon>Actinobaculum</taxon>
    </lineage>
</organism>
<dbReference type="Pfam" id="PF01047">
    <property type="entry name" value="MarR"/>
    <property type="match status" value="1"/>
</dbReference>
<evidence type="ECO:0000313" key="3">
    <source>
        <dbReference type="EMBL" id="SDE36391.1"/>
    </source>
</evidence>
<keyword evidence="4" id="KW-1185">Reference proteome</keyword>
<dbReference type="RefSeq" id="WP_074662328.1">
    <property type="nucleotide sequence ID" value="NZ_FNAU01000007.1"/>
</dbReference>
<dbReference type="PROSITE" id="PS50995">
    <property type="entry name" value="HTH_MARR_2"/>
    <property type="match status" value="1"/>
</dbReference>
<protein>
    <submittedName>
        <fullName evidence="3">DNA-binding transcriptional regulator, MarR family</fullName>
    </submittedName>
    <submittedName>
        <fullName evidence="2">MarR family transcriptional regulator</fullName>
    </submittedName>
</protein>
<dbReference type="InterPro" id="IPR036390">
    <property type="entry name" value="WH_DNA-bd_sf"/>
</dbReference>
<dbReference type="Gene3D" id="1.10.10.10">
    <property type="entry name" value="Winged helix-like DNA-binding domain superfamily/Winged helix DNA-binding domain"/>
    <property type="match status" value="1"/>
</dbReference>
<reference evidence="3" key="2">
    <citation type="submission" date="2016-10" db="EMBL/GenBank/DDBJ databases">
        <authorList>
            <person name="de Groot N.N."/>
        </authorList>
    </citation>
    <scope>NUCLEOTIDE SEQUENCE [LARGE SCALE GENOMIC DNA]</scope>
    <source>
        <strain evidence="3">DSM 20639</strain>
    </source>
</reference>
<dbReference type="GO" id="GO:0003677">
    <property type="term" value="F:DNA binding"/>
    <property type="evidence" value="ECO:0007669"/>
    <property type="project" value="UniProtKB-KW"/>
</dbReference>
<feature type="domain" description="HTH marR-type" evidence="1">
    <location>
        <begin position="12"/>
        <end position="148"/>
    </location>
</feature>
<gene>
    <name evidence="2" type="ORF">R6G71_02610</name>
    <name evidence="3" type="ORF">SAMN05421878_10736</name>
</gene>
<dbReference type="EMBL" id="JAWNFU010000001">
    <property type="protein sequence ID" value="MDY5152945.1"/>
    <property type="molecule type" value="Genomic_DNA"/>
</dbReference>
<dbReference type="InterPro" id="IPR039422">
    <property type="entry name" value="MarR/SlyA-like"/>
</dbReference>
<dbReference type="GO" id="GO:0006950">
    <property type="term" value="P:response to stress"/>
    <property type="evidence" value="ECO:0007669"/>
    <property type="project" value="TreeGrafter"/>
</dbReference>
<dbReference type="Proteomes" id="UP001273799">
    <property type="component" value="Unassembled WGS sequence"/>
</dbReference>
<dbReference type="SUPFAM" id="SSF46785">
    <property type="entry name" value="Winged helix' DNA-binding domain"/>
    <property type="match status" value="1"/>
</dbReference>
<evidence type="ECO:0000313" key="2">
    <source>
        <dbReference type="EMBL" id="MDY5152945.1"/>
    </source>
</evidence>
<evidence type="ECO:0000313" key="4">
    <source>
        <dbReference type="Proteomes" id="UP000182744"/>
    </source>
</evidence>
<reference evidence="4" key="1">
    <citation type="submission" date="2016-10" db="EMBL/GenBank/DDBJ databases">
        <authorList>
            <person name="Varghese N."/>
        </authorList>
    </citation>
    <scope>NUCLEOTIDE SEQUENCE [LARGE SCALE GENOMIC DNA]</scope>
    <source>
        <strain evidence="4">DSM 20639</strain>
    </source>
</reference>
<evidence type="ECO:0000259" key="1">
    <source>
        <dbReference type="PROSITE" id="PS50995"/>
    </source>
</evidence>
<accession>A0A1G7CAQ6</accession>
<dbReference type="SMART" id="SM00347">
    <property type="entry name" value="HTH_MARR"/>
    <property type="match status" value="1"/>
</dbReference>